<dbReference type="EMBL" id="JAHQIW010001337">
    <property type="protein sequence ID" value="KAJ1352223.1"/>
    <property type="molecule type" value="Genomic_DNA"/>
</dbReference>
<sequence length="139" mass="15619">MLQNVRSINHFIEYYIRSLAKQQQDSQDDVGGAVPARADEVLTGLPHGARRELRKSAATLFCAVARARELEPDLFERMHYSLDSSKGHHESLLRPHMRPITYNDAENEKSTNLAYDLNQACSEDESAMEATIAADKSKS</sequence>
<name>A0AAD5M808_PARTN</name>
<comment type="caution">
    <text evidence="1">The sequence shown here is derived from an EMBL/GenBank/DDBJ whole genome shotgun (WGS) entry which is preliminary data.</text>
</comment>
<gene>
    <name evidence="1" type="ORF">KIN20_008431</name>
</gene>
<dbReference type="Proteomes" id="UP001196413">
    <property type="component" value="Unassembled WGS sequence"/>
</dbReference>
<keyword evidence="2" id="KW-1185">Reference proteome</keyword>
<evidence type="ECO:0000313" key="1">
    <source>
        <dbReference type="EMBL" id="KAJ1352223.1"/>
    </source>
</evidence>
<accession>A0AAD5M808</accession>
<protein>
    <submittedName>
        <fullName evidence="1">Uncharacterized protein</fullName>
    </submittedName>
</protein>
<dbReference type="AlphaFoldDB" id="A0AAD5M808"/>
<proteinExistence type="predicted"/>
<evidence type="ECO:0000313" key="2">
    <source>
        <dbReference type="Proteomes" id="UP001196413"/>
    </source>
</evidence>
<reference evidence="1" key="1">
    <citation type="submission" date="2021-06" db="EMBL/GenBank/DDBJ databases">
        <title>Parelaphostrongylus tenuis whole genome reference sequence.</title>
        <authorList>
            <person name="Garwood T.J."/>
            <person name="Larsen P.A."/>
            <person name="Fountain-Jones N.M."/>
            <person name="Garbe J.R."/>
            <person name="Macchietto M.G."/>
            <person name="Kania S.A."/>
            <person name="Gerhold R.W."/>
            <person name="Richards J.E."/>
            <person name="Wolf T.M."/>
        </authorList>
    </citation>
    <scope>NUCLEOTIDE SEQUENCE</scope>
    <source>
        <strain evidence="1">MNPRO001-30</strain>
        <tissue evidence="1">Meninges</tissue>
    </source>
</reference>
<organism evidence="1 2">
    <name type="scientific">Parelaphostrongylus tenuis</name>
    <name type="common">Meningeal worm</name>
    <dbReference type="NCBI Taxonomy" id="148309"/>
    <lineage>
        <taxon>Eukaryota</taxon>
        <taxon>Metazoa</taxon>
        <taxon>Ecdysozoa</taxon>
        <taxon>Nematoda</taxon>
        <taxon>Chromadorea</taxon>
        <taxon>Rhabditida</taxon>
        <taxon>Rhabditina</taxon>
        <taxon>Rhabditomorpha</taxon>
        <taxon>Strongyloidea</taxon>
        <taxon>Metastrongylidae</taxon>
        <taxon>Parelaphostrongylus</taxon>
    </lineage>
</organism>